<dbReference type="Proteomes" id="UP000799324">
    <property type="component" value="Unassembled WGS sequence"/>
</dbReference>
<keyword evidence="2" id="KW-1185">Reference proteome</keyword>
<sequence>MRCSDLGTAVVHLTASDGAVFVVHENLLDYHSDSWPVHLDQTDNGEVKDLSYWKDDYNNQYQYRGLIHWLYHQELPSDDLIRQSGYPKHWNEGKEKEPLACKMDRLANDIMTFLFDRYMVQGIPPSLRRVSKILGGNDMAMPLVEFCVDIYCKLNVESFGNLQTAVDENMSKYPKKLLFAMFHRQSVRKHQQVQDTQKAASSDSSILSQDTVLPAATMEPWVMKLCDYHAHWNCDGSLILDVDRCKCSTMKEHYIIE</sequence>
<evidence type="ECO:0000313" key="2">
    <source>
        <dbReference type="Proteomes" id="UP000799324"/>
    </source>
</evidence>
<gene>
    <name evidence="1" type="ORF">K491DRAFT_726725</name>
</gene>
<accession>A0A6A6SY28</accession>
<reference evidence="1" key="1">
    <citation type="journal article" date="2020" name="Stud. Mycol.">
        <title>101 Dothideomycetes genomes: a test case for predicting lifestyles and emergence of pathogens.</title>
        <authorList>
            <person name="Haridas S."/>
            <person name="Albert R."/>
            <person name="Binder M."/>
            <person name="Bloem J."/>
            <person name="Labutti K."/>
            <person name="Salamov A."/>
            <person name="Andreopoulos B."/>
            <person name="Baker S."/>
            <person name="Barry K."/>
            <person name="Bills G."/>
            <person name="Bluhm B."/>
            <person name="Cannon C."/>
            <person name="Castanera R."/>
            <person name="Culley D."/>
            <person name="Daum C."/>
            <person name="Ezra D."/>
            <person name="Gonzalez J."/>
            <person name="Henrissat B."/>
            <person name="Kuo A."/>
            <person name="Liang C."/>
            <person name="Lipzen A."/>
            <person name="Lutzoni F."/>
            <person name="Magnuson J."/>
            <person name="Mondo S."/>
            <person name="Nolan M."/>
            <person name="Ohm R."/>
            <person name="Pangilinan J."/>
            <person name="Park H.-J."/>
            <person name="Ramirez L."/>
            <person name="Alfaro M."/>
            <person name="Sun H."/>
            <person name="Tritt A."/>
            <person name="Yoshinaga Y."/>
            <person name="Zwiers L.-H."/>
            <person name="Turgeon B."/>
            <person name="Goodwin S."/>
            <person name="Spatafora J."/>
            <person name="Crous P."/>
            <person name="Grigoriev I."/>
        </authorList>
    </citation>
    <scope>NUCLEOTIDE SEQUENCE</scope>
    <source>
        <strain evidence="1">CBS 122681</strain>
    </source>
</reference>
<dbReference type="OrthoDB" id="3789421at2759"/>
<evidence type="ECO:0000313" key="1">
    <source>
        <dbReference type="EMBL" id="KAF2652492.1"/>
    </source>
</evidence>
<organism evidence="1 2">
    <name type="scientific">Lophiostoma macrostomum CBS 122681</name>
    <dbReference type="NCBI Taxonomy" id="1314788"/>
    <lineage>
        <taxon>Eukaryota</taxon>
        <taxon>Fungi</taxon>
        <taxon>Dikarya</taxon>
        <taxon>Ascomycota</taxon>
        <taxon>Pezizomycotina</taxon>
        <taxon>Dothideomycetes</taxon>
        <taxon>Pleosporomycetidae</taxon>
        <taxon>Pleosporales</taxon>
        <taxon>Lophiostomataceae</taxon>
        <taxon>Lophiostoma</taxon>
    </lineage>
</organism>
<name>A0A6A6SY28_9PLEO</name>
<protein>
    <recommendedName>
        <fullName evidence="3">BTB domain-containing protein</fullName>
    </recommendedName>
</protein>
<proteinExistence type="predicted"/>
<dbReference type="EMBL" id="MU004401">
    <property type="protein sequence ID" value="KAF2652492.1"/>
    <property type="molecule type" value="Genomic_DNA"/>
</dbReference>
<evidence type="ECO:0008006" key="3">
    <source>
        <dbReference type="Google" id="ProtNLM"/>
    </source>
</evidence>
<dbReference type="AlphaFoldDB" id="A0A6A6SY28"/>